<accession>A0A4R8S299</accession>
<evidence type="ECO:0000313" key="1">
    <source>
        <dbReference type="EMBL" id="TDZ83352.1"/>
    </source>
</evidence>
<gene>
    <name evidence="1" type="ORF">DE4585_02147</name>
</gene>
<dbReference type="Proteomes" id="UP000295117">
    <property type="component" value="Unassembled WGS sequence"/>
</dbReference>
<evidence type="ECO:0008006" key="3">
    <source>
        <dbReference type="Google" id="ProtNLM"/>
    </source>
</evidence>
<evidence type="ECO:0000313" key="2">
    <source>
        <dbReference type="Proteomes" id="UP000295117"/>
    </source>
</evidence>
<proteinExistence type="predicted"/>
<name>A0A4R8S299_9MYCO</name>
<dbReference type="InterPro" id="IPR011008">
    <property type="entry name" value="Dimeric_a/b-barrel"/>
</dbReference>
<comment type="caution">
    <text evidence="1">The sequence shown here is derived from an EMBL/GenBank/DDBJ whole genome shotgun (WGS) entry which is preliminary data.</text>
</comment>
<dbReference type="EMBL" id="PECH01000006">
    <property type="protein sequence ID" value="TDZ83352.1"/>
    <property type="molecule type" value="Genomic_DNA"/>
</dbReference>
<dbReference type="SUPFAM" id="SSF54909">
    <property type="entry name" value="Dimeric alpha+beta barrel"/>
    <property type="match status" value="1"/>
</dbReference>
<protein>
    <recommendedName>
        <fullName evidence="3">EthD domain-containing protein</fullName>
    </recommendedName>
</protein>
<sequence>MLHFYDNRTRSVHTAFGVPLLRYKEGVEKVVFVLRQPSDAATDDWSAQLHTTVVDKIRAAGVHGLTVCVHDAAVRAASLRLVTLDPPLAAVTSVWVQQSYGPAIREIEAILAATSAHVHGYLVTESVPLPPPESGPGSRSMGFTNIALLRRPADMPFEAWQQQWQGMHTQNALDLQSTIGYEQNLVVRAVTDDAPAISAIVLEQFPESALTDPLAWYGARDQDQLGQRVMAMLESVKAFGAHTNIDTVATSRYDVIHPFG</sequence>
<reference evidence="1 2" key="1">
    <citation type="journal article" date="2019" name="Sci. Rep.">
        <title>Extended insight into the Mycobacterium chelonae-abscessus complex through whole genome sequencing of Mycobacterium salmoniphilum outbreak and Mycobacterium salmoniphilum-like strains.</title>
        <authorList>
            <person name="Behra P.R.K."/>
            <person name="Das S."/>
            <person name="Pettersson B.M.F."/>
            <person name="Shirreff L."/>
            <person name="DuCote T."/>
            <person name="Jacobsson K.G."/>
            <person name="Ennis D.G."/>
            <person name="Kirsebom L.A."/>
        </authorList>
    </citation>
    <scope>NUCLEOTIDE SEQUENCE [LARGE SCALE GENOMIC DNA]</scope>
    <source>
        <strain evidence="1 2">DE 4585</strain>
    </source>
</reference>
<dbReference type="AlphaFoldDB" id="A0A4R8S299"/>
<organism evidence="1 2">
    <name type="scientific">Mycobacteroides salmoniphilum</name>
    <dbReference type="NCBI Taxonomy" id="404941"/>
    <lineage>
        <taxon>Bacteria</taxon>
        <taxon>Bacillati</taxon>
        <taxon>Actinomycetota</taxon>
        <taxon>Actinomycetes</taxon>
        <taxon>Mycobacteriales</taxon>
        <taxon>Mycobacteriaceae</taxon>
        <taxon>Mycobacteroides</taxon>
    </lineage>
</organism>